<keyword evidence="13" id="KW-1185">Reference proteome</keyword>
<evidence type="ECO:0000256" key="9">
    <source>
        <dbReference type="PROSITE-ProRule" id="PRU10141"/>
    </source>
</evidence>
<dbReference type="PANTHER" id="PTHR48016:SF8">
    <property type="entry name" value="MITOGEN-ACTIVATED PROTEIN KINASE KINASE KINASE 3"/>
    <property type="match status" value="1"/>
</dbReference>
<feature type="region of interest" description="Disordered" evidence="10">
    <location>
        <begin position="1"/>
        <end position="67"/>
    </location>
</feature>
<feature type="compositionally biased region" description="Low complexity" evidence="10">
    <location>
        <begin position="48"/>
        <end position="59"/>
    </location>
</feature>
<evidence type="ECO:0000256" key="1">
    <source>
        <dbReference type="ARBA" id="ARBA00006529"/>
    </source>
</evidence>
<evidence type="ECO:0000256" key="6">
    <source>
        <dbReference type="ARBA" id="ARBA00022840"/>
    </source>
</evidence>
<dbReference type="EMBL" id="BMAC01000295">
    <property type="protein sequence ID" value="GFP92919.1"/>
    <property type="molecule type" value="Genomic_DNA"/>
</dbReference>
<name>A0A830C1N3_9LAMI</name>
<keyword evidence="6 9" id="KW-0067">ATP-binding</keyword>
<dbReference type="InterPro" id="IPR017441">
    <property type="entry name" value="Protein_kinase_ATP_BS"/>
</dbReference>
<feature type="binding site" evidence="9">
    <location>
        <position position="254"/>
    </location>
    <ligand>
        <name>ATP</name>
        <dbReference type="ChEBI" id="CHEBI:30616"/>
    </ligand>
</feature>
<evidence type="ECO:0000256" key="10">
    <source>
        <dbReference type="SAM" id="MobiDB-lite"/>
    </source>
</evidence>
<evidence type="ECO:0000259" key="11">
    <source>
        <dbReference type="PROSITE" id="PS50011"/>
    </source>
</evidence>
<evidence type="ECO:0000256" key="4">
    <source>
        <dbReference type="ARBA" id="ARBA00022741"/>
    </source>
</evidence>
<feature type="region of interest" description="Disordered" evidence="10">
    <location>
        <begin position="189"/>
        <end position="221"/>
    </location>
</feature>
<feature type="compositionally biased region" description="Basic and acidic residues" evidence="10">
    <location>
        <begin position="33"/>
        <end position="43"/>
    </location>
</feature>
<evidence type="ECO:0000313" key="12">
    <source>
        <dbReference type="EMBL" id="GFP92919.1"/>
    </source>
</evidence>
<dbReference type="OrthoDB" id="266718at2759"/>
<gene>
    <name evidence="12" type="ORF">PHJA_001436200</name>
</gene>
<dbReference type="SMART" id="SM00220">
    <property type="entry name" value="S_TKc"/>
    <property type="match status" value="1"/>
</dbReference>
<organism evidence="12 13">
    <name type="scientific">Phtheirospermum japonicum</name>
    <dbReference type="NCBI Taxonomy" id="374723"/>
    <lineage>
        <taxon>Eukaryota</taxon>
        <taxon>Viridiplantae</taxon>
        <taxon>Streptophyta</taxon>
        <taxon>Embryophyta</taxon>
        <taxon>Tracheophyta</taxon>
        <taxon>Spermatophyta</taxon>
        <taxon>Magnoliopsida</taxon>
        <taxon>eudicotyledons</taxon>
        <taxon>Gunneridae</taxon>
        <taxon>Pentapetalae</taxon>
        <taxon>asterids</taxon>
        <taxon>lamiids</taxon>
        <taxon>Lamiales</taxon>
        <taxon>Orobanchaceae</taxon>
        <taxon>Orobanchaceae incertae sedis</taxon>
        <taxon>Phtheirospermum</taxon>
    </lineage>
</organism>
<dbReference type="Proteomes" id="UP000653305">
    <property type="component" value="Unassembled WGS sequence"/>
</dbReference>
<comment type="catalytic activity">
    <reaction evidence="7">
        <text>L-threonyl-[protein] + ATP = O-phospho-L-threonyl-[protein] + ADP + H(+)</text>
        <dbReference type="Rhea" id="RHEA:46608"/>
        <dbReference type="Rhea" id="RHEA-COMP:11060"/>
        <dbReference type="Rhea" id="RHEA-COMP:11605"/>
        <dbReference type="ChEBI" id="CHEBI:15378"/>
        <dbReference type="ChEBI" id="CHEBI:30013"/>
        <dbReference type="ChEBI" id="CHEBI:30616"/>
        <dbReference type="ChEBI" id="CHEBI:61977"/>
        <dbReference type="ChEBI" id="CHEBI:456216"/>
        <dbReference type="EC" id="2.7.11.25"/>
    </reaction>
</comment>
<proteinExistence type="inferred from homology"/>
<reference evidence="12" key="1">
    <citation type="submission" date="2020-07" db="EMBL/GenBank/DDBJ databases">
        <title>Ethylene signaling mediates host invasion by parasitic plants.</title>
        <authorList>
            <person name="Yoshida S."/>
        </authorList>
    </citation>
    <scope>NUCLEOTIDE SEQUENCE</scope>
    <source>
        <strain evidence="12">Okayama</strain>
    </source>
</reference>
<dbReference type="InterPro" id="IPR000719">
    <property type="entry name" value="Prot_kinase_dom"/>
</dbReference>
<evidence type="ECO:0000256" key="7">
    <source>
        <dbReference type="ARBA" id="ARBA00047559"/>
    </source>
</evidence>
<dbReference type="PROSITE" id="PS00107">
    <property type="entry name" value="PROTEIN_KINASE_ATP"/>
    <property type="match status" value="1"/>
</dbReference>
<evidence type="ECO:0000256" key="2">
    <source>
        <dbReference type="ARBA" id="ARBA00012406"/>
    </source>
</evidence>
<dbReference type="GO" id="GO:0005737">
    <property type="term" value="C:cytoplasm"/>
    <property type="evidence" value="ECO:0007669"/>
    <property type="project" value="TreeGrafter"/>
</dbReference>
<evidence type="ECO:0000313" key="13">
    <source>
        <dbReference type="Proteomes" id="UP000653305"/>
    </source>
</evidence>
<evidence type="ECO:0000256" key="3">
    <source>
        <dbReference type="ARBA" id="ARBA00022679"/>
    </source>
</evidence>
<dbReference type="CDD" id="cd06632">
    <property type="entry name" value="STKc_MEKK1_plant"/>
    <property type="match status" value="1"/>
</dbReference>
<feature type="compositionally biased region" description="Polar residues" evidence="10">
    <location>
        <begin position="578"/>
        <end position="587"/>
    </location>
</feature>
<sequence>MPAWWGKKSGRSKDSENSPNVSSVKSEKKRGKKESENKVKSVDEALLQQQSRNSPRNSSDLSAAGRELLIGQNSSGFSGFDSASSLDRGIPLPRPLEPSNDQFHGAGYGSGSGSVSSVSSYGSSDDHTHGAVDHAAFRGHGENRLSPMIRSPGRGSRCTTTATSPLHARFGGINLDTPAVKLEEGKPEFLHRLPLPPGSPTSPSALPTPRSPGINESLSSNSSKWRKGRLLGRGTFGHVYLGFNSENGQMCAIKEVKVVSDDQSSKESLKQLNQEIALLSKLSQANIVQYYGSDLTEERLSVYLEYVSGGSIHKLLQEYGSFGEPVIQNYTRQILSGLAYLHGRNTVHRDIKGANILVDPNGEVKLADFGMAKHITSCSSMLSFKGSPYWMAPEVVMNTNGYSLPVDIWSLGCTILEMATSKPPWSQYEGVAAIFKIGNSRDTPEIPEHLSADAKNFIRLCLQREPSSRPTASQLLGHPFVRNQTTARATNVNITREAFPRAFDGSRTPTALEMHSSRMSNGSFERDDTSMLTIPRTLISSRDNARTITSLPVSPSSSPLRQDGAAYRSFFLSPPHPSYTSVGQSSHNHSDRPVSPLRPNSRISLDPWLEIPQFRAQGPLRSDLARTIL</sequence>
<feature type="region of interest" description="Disordered" evidence="10">
    <location>
        <begin position="578"/>
        <end position="601"/>
    </location>
</feature>
<keyword evidence="3" id="KW-0808">Transferase</keyword>
<evidence type="ECO:0000256" key="5">
    <source>
        <dbReference type="ARBA" id="ARBA00022777"/>
    </source>
</evidence>
<keyword evidence="5 12" id="KW-0418">Kinase</keyword>
<dbReference type="GO" id="GO:0004709">
    <property type="term" value="F:MAP kinase kinase kinase activity"/>
    <property type="evidence" value="ECO:0007669"/>
    <property type="project" value="UniProtKB-EC"/>
</dbReference>
<dbReference type="PROSITE" id="PS50011">
    <property type="entry name" value="PROTEIN_KINASE_DOM"/>
    <property type="match status" value="1"/>
</dbReference>
<feature type="region of interest" description="Disordered" evidence="10">
    <location>
        <begin position="80"/>
        <end position="127"/>
    </location>
</feature>
<feature type="compositionally biased region" description="Low complexity" evidence="10">
    <location>
        <begin position="113"/>
        <end position="123"/>
    </location>
</feature>
<dbReference type="GO" id="GO:0005524">
    <property type="term" value="F:ATP binding"/>
    <property type="evidence" value="ECO:0007669"/>
    <property type="project" value="UniProtKB-UniRule"/>
</dbReference>
<dbReference type="FunFam" id="1.10.510.10:FF:000186">
    <property type="entry name" value="Mitogen-activated protein kinase kinase kinase"/>
    <property type="match status" value="1"/>
</dbReference>
<keyword evidence="4 9" id="KW-0547">Nucleotide-binding</keyword>
<feature type="region of interest" description="Disordered" evidence="10">
    <location>
        <begin position="142"/>
        <end position="164"/>
    </location>
</feature>
<feature type="domain" description="Protein kinase" evidence="11">
    <location>
        <begin position="225"/>
        <end position="481"/>
    </location>
</feature>
<comment type="catalytic activity">
    <reaction evidence="8">
        <text>L-seryl-[protein] + ATP = O-phospho-L-seryl-[protein] + ADP + H(+)</text>
        <dbReference type="Rhea" id="RHEA:17989"/>
        <dbReference type="Rhea" id="RHEA-COMP:9863"/>
        <dbReference type="Rhea" id="RHEA-COMP:11604"/>
        <dbReference type="ChEBI" id="CHEBI:15378"/>
        <dbReference type="ChEBI" id="CHEBI:29999"/>
        <dbReference type="ChEBI" id="CHEBI:30616"/>
        <dbReference type="ChEBI" id="CHEBI:83421"/>
        <dbReference type="ChEBI" id="CHEBI:456216"/>
        <dbReference type="EC" id="2.7.11.25"/>
    </reaction>
</comment>
<dbReference type="PANTHER" id="PTHR48016">
    <property type="entry name" value="MAP KINASE KINASE KINASE SSK2-RELATED-RELATED"/>
    <property type="match status" value="1"/>
</dbReference>
<accession>A0A830C1N3</accession>
<dbReference type="InterPro" id="IPR050538">
    <property type="entry name" value="MAP_kinase_kinase_kinase"/>
</dbReference>
<dbReference type="AlphaFoldDB" id="A0A830C1N3"/>
<protein>
    <recommendedName>
        <fullName evidence="2">mitogen-activated protein kinase kinase kinase</fullName>
        <ecNumber evidence="2">2.7.11.25</ecNumber>
    </recommendedName>
</protein>
<evidence type="ECO:0000256" key="8">
    <source>
        <dbReference type="ARBA" id="ARBA00048329"/>
    </source>
</evidence>
<dbReference type="Pfam" id="PF00069">
    <property type="entry name" value="Pkinase"/>
    <property type="match status" value="1"/>
</dbReference>
<feature type="compositionally biased region" description="Low complexity" evidence="10">
    <location>
        <begin position="201"/>
        <end position="212"/>
    </location>
</feature>
<dbReference type="Gene3D" id="1.10.510.10">
    <property type="entry name" value="Transferase(Phosphotransferase) domain 1"/>
    <property type="match status" value="1"/>
</dbReference>
<comment type="similarity">
    <text evidence="1">Belongs to the protein kinase superfamily. STE Ser/Thr protein kinase family. MAP kinase kinase kinase subfamily.</text>
</comment>
<dbReference type="InterPro" id="IPR011009">
    <property type="entry name" value="Kinase-like_dom_sf"/>
</dbReference>
<comment type="caution">
    <text evidence="12">The sequence shown here is derived from an EMBL/GenBank/DDBJ whole genome shotgun (WGS) entry which is preliminary data.</text>
</comment>
<dbReference type="SUPFAM" id="SSF56112">
    <property type="entry name" value="Protein kinase-like (PK-like)"/>
    <property type="match status" value="1"/>
</dbReference>
<dbReference type="EC" id="2.7.11.25" evidence="2"/>